<evidence type="ECO:0000256" key="2">
    <source>
        <dbReference type="ARBA" id="ARBA00011741"/>
    </source>
</evidence>
<dbReference type="GO" id="GO:0048038">
    <property type="term" value="F:quinone binding"/>
    <property type="evidence" value="ECO:0007669"/>
    <property type="project" value="InterPro"/>
</dbReference>
<accession>A0A4V2PIM7</accession>
<reference evidence="5 6" key="1">
    <citation type="submission" date="2019-03" db="EMBL/GenBank/DDBJ databases">
        <title>Sequencing the genomes of 1000 actinobacteria strains.</title>
        <authorList>
            <person name="Klenk H.-P."/>
        </authorList>
    </citation>
    <scope>NUCLEOTIDE SEQUENCE [LARGE SCALE GENOMIC DNA]</scope>
    <source>
        <strain evidence="5 6">DSM 44969</strain>
    </source>
</reference>
<evidence type="ECO:0000313" key="6">
    <source>
        <dbReference type="Proteomes" id="UP000295560"/>
    </source>
</evidence>
<proteinExistence type="predicted"/>
<dbReference type="Proteomes" id="UP000295560">
    <property type="component" value="Unassembled WGS sequence"/>
</dbReference>
<comment type="subunit">
    <text evidence="2">Monomer. Interacts with PqqE.</text>
</comment>
<name>A0A4V2PIM7_PSEEN</name>
<evidence type="ECO:0000256" key="3">
    <source>
        <dbReference type="ARBA" id="ARBA00022905"/>
    </source>
</evidence>
<dbReference type="Pfam" id="PF05402">
    <property type="entry name" value="PqqD"/>
    <property type="match status" value="1"/>
</dbReference>
<organism evidence="5 6">
    <name type="scientific">Pseudonocardia endophytica</name>
    <dbReference type="NCBI Taxonomy" id="401976"/>
    <lineage>
        <taxon>Bacteria</taxon>
        <taxon>Bacillati</taxon>
        <taxon>Actinomycetota</taxon>
        <taxon>Actinomycetes</taxon>
        <taxon>Pseudonocardiales</taxon>
        <taxon>Pseudonocardiaceae</taxon>
        <taxon>Pseudonocardia</taxon>
    </lineage>
</organism>
<feature type="region of interest" description="Disordered" evidence="4">
    <location>
        <begin position="98"/>
        <end position="121"/>
    </location>
</feature>
<dbReference type="GO" id="GO:0018189">
    <property type="term" value="P:pyrroloquinoline quinone biosynthetic process"/>
    <property type="evidence" value="ECO:0007669"/>
    <property type="project" value="UniProtKB-UniPathway"/>
</dbReference>
<keyword evidence="6" id="KW-1185">Reference proteome</keyword>
<dbReference type="RefSeq" id="WP_243653229.1">
    <property type="nucleotide sequence ID" value="NZ_SMFZ01000001.1"/>
</dbReference>
<evidence type="ECO:0000256" key="4">
    <source>
        <dbReference type="SAM" id="MobiDB-lite"/>
    </source>
</evidence>
<feature type="compositionally biased region" description="Polar residues" evidence="4">
    <location>
        <begin position="112"/>
        <end position="121"/>
    </location>
</feature>
<sequence>MADAPVTLSGTTVPKLGRFVKMRFDASREKHVLLGPESVVVLNTTGTDILELCDGRTVDEIVSELERRYETSGVGDQVRAFLTGLAARNCVRFDTVSELASSPSDTAAPRTRPTSSGEEGS</sequence>
<dbReference type="NCBIfam" id="TIGR03859">
    <property type="entry name" value="PQQ_PqqD"/>
    <property type="match status" value="1"/>
</dbReference>
<dbReference type="InterPro" id="IPR008792">
    <property type="entry name" value="PQQD"/>
</dbReference>
<gene>
    <name evidence="5" type="ORF">EV378_0526</name>
</gene>
<evidence type="ECO:0000313" key="5">
    <source>
        <dbReference type="EMBL" id="TCK24736.1"/>
    </source>
</evidence>
<keyword evidence="3" id="KW-0884">PQQ biosynthesis</keyword>
<dbReference type="InterPro" id="IPR022479">
    <property type="entry name" value="PqqD_bac"/>
</dbReference>
<dbReference type="UniPathway" id="UPA00539"/>
<comment type="pathway">
    <text evidence="1">Cofactor biosynthesis; pyrroloquinoline quinone biosynthesis.</text>
</comment>
<evidence type="ECO:0000256" key="1">
    <source>
        <dbReference type="ARBA" id="ARBA00004886"/>
    </source>
</evidence>
<dbReference type="Gene3D" id="1.10.10.1150">
    <property type="entry name" value="Coenzyme PQQ synthesis protein D (PqqD)"/>
    <property type="match status" value="1"/>
</dbReference>
<protein>
    <submittedName>
        <fullName evidence="5">Pyrroloquinoline quinone biosynthesis protein D</fullName>
    </submittedName>
</protein>
<dbReference type="EMBL" id="SMFZ01000001">
    <property type="protein sequence ID" value="TCK24736.1"/>
    <property type="molecule type" value="Genomic_DNA"/>
</dbReference>
<dbReference type="InterPro" id="IPR041881">
    <property type="entry name" value="PqqD_sf"/>
</dbReference>
<comment type="caution">
    <text evidence="5">The sequence shown here is derived from an EMBL/GenBank/DDBJ whole genome shotgun (WGS) entry which is preliminary data.</text>
</comment>
<dbReference type="AlphaFoldDB" id="A0A4V2PIM7"/>